<protein>
    <recommendedName>
        <fullName evidence="5">Aminotransferase-like plant mobile domain-containing protein</fullName>
    </recommendedName>
</protein>
<dbReference type="AlphaFoldDB" id="A0A9Q1K1K5"/>
<dbReference type="EMBL" id="JAKOGI010000432">
    <property type="protein sequence ID" value="KAJ8435109.1"/>
    <property type="molecule type" value="Genomic_DNA"/>
</dbReference>
<feature type="compositionally biased region" description="Polar residues" evidence="1">
    <location>
        <begin position="267"/>
        <end position="278"/>
    </location>
</feature>
<name>A0A9Q1K1K5_9CARY</name>
<gene>
    <name evidence="3" type="ORF">Cgig2_001984</name>
</gene>
<keyword evidence="4" id="KW-1185">Reference proteome</keyword>
<evidence type="ECO:0000313" key="4">
    <source>
        <dbReference type="Proteomes" id="UP001153076"/>
    </source>
</evidence>
<feature type="compositionally biased region" description="Acidic residues" evidence="1">
    <location>
        <begin position="306"/>
        <end position="315"/>
    </location>
</feature>
<feature type="transmembrane region" description="Helical" evidence="2">
    <location>
        <begin position="15"/>
        <end position="33"/>
    </location>
</feature>
<organism evidence="3 4">
    <name type="scientific">Carnegiea gigantea</name>
    <dbReference type="NCBI Taxonomy" id="171969"/>
    <lineage>
        <taxon>Eukaryota</taxon>
        <taxon>Viridiplantae</taxon>
        <taxon>Streptophyta</taxon>
        <taxon>Embryophyta</taxon>
        <taxon>Tracheophyta</taxon>
        <taxon>Spermatophyta</taxon>
        <taxon>Magnoliopsida</taxon>
        <taxon>eudicotyledons</taxon>
        <taxon>Gunneridae</taxon>
        <taxon>Pentapetalae</taxon>
        <taxon>Caryophyllales</taxon>
        <taxon>Cactineae</taxon>
        <taxon>Cactaceae</taxon>
        <taxon>Cactoideae</taxon>
        <taxon>Echinocereeae</taxon>
        <taxon>Carnegiea</taxon>
    </lineage>
</organism>
<feature type="region of interest" description="Disordered" evidence="1">
    <location>
        <begin position="206"/>
        <end position="248"/>
    </location>
</feature>
<feature type="region of interest" description="Disordered" evidence="1">
    <location>
        <begin position="264"/>
        <end position="315"/>
    </location>
</feature>
<dbReference type="OrthoDB" id="723791at2759"/>
<evidence type="ECO:0000256" key="2">
    <source>
        <dbReference type="SAM" id="Phobius"/>
    </source>
</evidence>
<dbReference type="Proteomes" id="UP001153076">
    <property type="component" value="Unassembled WGS sequence"/>
</dbReference>
<reference evidence="3" key="1">
    <citation type="submission" date="2022-04" db="EMBL/GenBank/DDBJ databases">
        <title>Carnegiea gigantea Genome sequencing and assembly v2.</title>
        <authorList>
            <person name="Copetti D."/>
            <person name="Sanderson M.J."/>
            <person name="Burquez A."/>
            <person name="Wojciechowski M.F."/>
        </authorList>
    </citation>
    <scope>NUCLEOTIDE SEQUENCE</scope>
    <source>
        <strain evidence="3">SGP5-SGP5p</strain>
        <tissue evidence="3">Aerial part</tissue>
    </source>
</reference>
<feature type="compositionally biased region" description="Low complexity" evidence="1">
    <location>
        <begin position="239"/>
        <end position="248"/>
    </location>
</feature>
<proteinExistence type="predicted"/>
<evidence type="ECO:0008006" key="5">
    <source>
        <dbReference type="Google" id="ProtNLM"/>
    </source>
</evidence>
<accession>A0A9Q1K1K5</accession>
<keyword evidence="2" id="KW-0472">Membrane</keyword>
<evidence type="ECO:0000313" key="3">
    <source>
        <dbReference type="EMBL" id="KAJ8435109.1"/>
    </source>
</evidence>
<keyword evidence="2" id="KW-1133">Transmembrane helix</keyword>
<keyword evidence="2" id="KW-0812">Transmembrane</keyword>
<sequence length="315" mass="34835">MELCEENAEEDRVGIWLRLYAFIVLSGVLFPRMPYGAAWSLLRYVDDVDGMGQYAWADAIWKLCRGPLSEVQLNGLCLLIQVWFYEHTTIFSNQDGERYPHLASWRKVDHGGMYDATELLAELQESEARGAELQETIIRAYIGTDEYRFYVEDGEGVLSFDERLRCAMEAYALEKEANRRIHAEFALMKDRLLQLEERLQEFGVGNGDAGQGAEAAGGATLTEGTSKPGGLGGAATQDLSSPPNNVNVNLSADTEVERTCNKDVLEQGNSGNRQNVTTFVEEADVQSEPAVEGANENYELARPTDIDDDGIASAA</sequence>
<evidence type="ECO:0000256" key="1">
    <source>
        <dbReference type="SAM" id="MobiDB-lite"/>
    </source>
</evidence>
<comment type="caution">
    <text evidence="3">The sequence shown here is derived from an EMBL/GenBank/DDBJ whole genome shotgun (WGS) entry which is preliminary data.</text>
</comment>